<evidence type="ECO:0000259" key="1">
    <source>
        <dbReference type="PROSITE" id="PS50994"/>
    </source>
</evidence>
<sequence length="152" mass="17648">MKTLQGQSLKVYFFAMCLSRSRYKFVYFSRTPFTTALAVYAHELAFEFFGGVPRKIVYDQDKVFLVNENLGDLVLTRVFRTLVREHGFEPVFCRKSDPQSKGKIENVVKYVKYNFLRGRELVDMDLLNKVSPWLVGTHGQRHGTSRHTSCPV</sequence>
<dbReference type="EMBL" id="JANUTS010000001">
    <property type="protein sequence ID" value="MCS2794465.1"/>
    <property type="molecule type" value="Genomic_DNA"/>
</dbReference>
<dbReference type="PANTHER" id="PTHR35004">
    <property type="entry name" value="TRANSPOSASE RV3428C-RELATED"/>
    <property type="match status" value="1"/>
</dbReference>
<dbReference type="SUPFAM" id="SSF53098">
    <property type="entry name" value="Ribonuclease H-like"/>
    <property type="match status" value="1"/>
</dbReference>
<dbReference type="Gene3D" id="3.30.420.10">
    <property type="entry name" value="Ribonuclease H-like superfamily/Ribonuclease H"/>
    <property type="match status" value="1"/>
</dbReference>
<proteinExistence type="predicted"/>
<dbReference type="InterPro" id="IPR001584">
    <property type="entry name" value="Integrase_cat-core"/>
</dbReference>
<gene>
    <name evidence="2" type="ORF">NXW97_21120</name>
</gene>
<dbReference type="PROSITE" id="PS50994">
    <property type="entry name" value="INTEGRASE"/>
    <property type="match status" value="1"/>
</dbReference>
<dbReference type="InterPro" id="IPR036397">
    <property type="entry name" value="RNaseH_sf"/>
</dbReference>
<evidence type="ECO:0000313" key="2">
    <source>
        <dbReference type="EMBL" id="MCS2794465.1"/>
    </source>
</evidence>
<dbReference type="PANTHER" id="PTHR35004:SF6">
    <property type="entry name" value="TRANSPOSASE"/>
    <property type="match status" value="1"/>
</dbReference>
<dbReference type="GO" id="GO:0015074">
    <property type="term" value="P:DNA integration"/>
    <property type="evidence" value="ECO:0007669"/>
    <property type="project" value="InterPro"/>
</dbReference>
<comment type="caution">
    <text evidence="2">The sequence shown here is derived from an EMBL/GenBank/DDBJ whole genome shotgun (WGS) entry which is preliminary data.</text>
</comment>
<dbReference type="InterPro" id="IPR012337">
    <property type="entry name" value="RNaseH-like_sf"/>
</dbReference>
<dbReference type="GO" id="GO:0003676">
    <property type="term" value="F:nucleic acid binding"/>
    <property type="evidence" value="ECO:0007669"/>
    <property type="project" value="InterPro"/>
</dbReference>
<evidence type="ECO:0000313" key="3">
    <source>
        <dbReference type="Proteomes" id="UP001204548"/>
    </source>
</evidence>
<protein>
    <submittedName>
        <fullName evidence="2">DDE-type integrase/transposase/recombinase</fullName>
    </submittedName>
</protein>
<dbReference type="AlphaFoldDB" id="A0AAW5P147"/>
<reference evidence="2" key="1">
    <citation type="submission" date="2022-08" db="EMBL/GenBank/DDBJ databases">
        <title>Genome Sequencing of Bacteroides fragilis Group Isolates with Nanopore Technology.</title>
        <authorList>
            <person name="Tisza M.J."/>
            <person name="Smith D."/>
            <person name="Dekker J.P."/>
        </authorList>
    </citation>
    <scope>NUCLEOTIDE SEQUENCE</scope>
    <source>
        <strain evidence="2">BFG-351</strain>
    </source>
</reference>
<feature type="domain" description="Integrase catalytic" evidence="1">
    <location>
        <begin position="1"/>
        <end position="152"/>
    </location>
</feature>
<name>A0AAW5P147_9BACE</name>
<accession>A0AAW5P147</accession>
<dbReference type="RefSeq" id="WP_141565426.1">
    <property type="nucleotide sequence ID" value="NZ_JABFIA010000069.1"/>
</dbReference>
<dbReference type="Proteomes" id="UP001204548">
    <property type="component" value="Unassembled WGS sequence"/>
</dbReference>
<organism evidence="2 3">
    <name type="scientific">Bacteroides faecis</name>
    <dbReference type="NCBI Taxonomy" id="674529"/>
    <lineage>
        <taxon>Bacteria</taxon>
        <taxon>Pseudomonadati</taxon>
        <taxon>Bacteroidota</taxon>
        <taxon>Bacteroidia</taxon>
        <taxon>Bacteroidales</taxon>
        <taxon>Bacteroidaceae</taxon>
        <taxon>Bacteroides</taxon>
    </lineage>
</organism>